<sequence>MVYTYKWKYEEKDLFIDKKQRIYPILDLILYRVCSTDYNDLYSYDGMVMPRSNYKRNIRKKYRGVIKYYYNYLINHKKILKRDENKNNILFSDSIILSKRLTCLLEELSLKCNIISWYRFEDERSLHGDEEIFKLRQKKKDQGKLYVGSSVQGDKIKTIVKDIYNAYTEIIVNNSKIEKNKLEVLYKKLNIAVDKRIKFLKKCLLKEGVEMFVTYNQCRIADLLIIMACNELNIWTKEIIHFLYFSRAYEHGYGTWNVREYSYRNLAMYVDESCQWCEAAAKAIIPVNKLGNNCVVSICGCPEITKKKLLCDYNSVIKKNEILFLVPEDYELEYEMSLENINMSFDEYRQYIYGEIKKCAKNNNVGIVVRCHPGTDEKRIKELEDNNFIISDCNSNINNIIAEYKYCIGGYTSALYLAKIYGASCYKFIHNMDEEGYAELGVKSIRIDEIENLKLQYEEARINDLWCSEKCIDVNKVIEIPNK</sequence>
<keyword evidence="2" id="KW-1185">Reference proteome</keyword>
<proteinExistence type="predicted"/>
<dbReference type="EMBL" id="PDYH01000010">
    <property type="protein sequence ID" value="PHU40936.1"/>
    <property type="molecule type" value="Genomic_DNA"/>
</dbReference>
<dbReference type="AlphaFoldDB" id="A0A2G3ECA8"/>
<name>A0A2G3ECA8_9FIRM</name>
<gene>
    <name evidence="1" type="ORF">CSX00_03020</name>
</gene>
<accession>A0A2G3ECA8</accession>
<comment type="caution">
    <text evidence="1">The sequence shown here is derived from an EMBL/GenBank/DDBJ whole genome shotgun (WGS) entry which is preliminary data.</text>
</comment>
<organism evidence="1 2">
    <name type="scientific">Pseudobutyrivibrio ruminis</name>
    <dbReference type="NCBI Taxonomy" id="46206"/>
    <lineage>
        <taxon>Bacteria</taxon>
        <taxon>Bacillati</taxon>
        <taxon>Bacillota</taxon>
        <taxon>Clostridia</taxon>
        <taxon>Lachnospirales</taxon>
        <taxon>Lachnospiraceae</taxon>
        <taxon>Pseudobutyrivibrio</taxon>
    </lineage>
</organism>
<protein>
    <submittedName>
        <fullName evidence="1">Uncharacterized protein</fullName>
    </submittedName>
</protein>
<reference evidence="1" key="1">
    <citation type="submission" date="2017-10" db="EMBL/GenBank/DDBJ databases">
        <title>Resolving the taxonomy of Roseburia spp., Eubacterium rectale and Agathobacter spp. through phylogenomic analysis.</title>
        <authorList>
            <person name="Sheridan P.O."/>
            <person name="Walker A.W."/>
            <person name="Duncan S.H."/>
            <person name="Scott K.P."/>
            <person name="Toole P.W.O."/>
            <person name="Luis P."/>
            <person name="Flint H.J."/>
        </authorList>
    </citation>
    <scope>NUCLEOTIDE SEQUENCE [LARGE SCALE GENOMIC DNA]</scope>
    <source>
        <strain evidence="1">JK10</strain>
    </source>
</reference>
<evidence type="ECO:0000313" key="1">
    <source>
        <dbReference type="EMBL" id="PHU40936.1"/>
    </source>
</evidence>
<dbReference type="Proteomes" id="UP000224317">
    <property type="component" value="Unassembled WGS sequence"/>
</dbReference>
<evidence type="ECO:0000313" key="2">
    <source>
        <dbReference type="Proteomes" id="UP000224317"/>
    </source>
</evidence>